<reference evidence="5" key="2">
    <citation type="submission" date="2000-02" db="EMBL/GenBank/DDBJ databases">
        <authorList>
            <person name="Nyakatura G."/>
            <person name="Fartmann B."/>
            <person name="Dauner D."/>
            <person name="Sterr W."/>
            <person name="Holland R."/>
            <person name="Weichselgartner M."/>
            <person name="Mewes H.W."/>
            <person name="Rudd S."/>
            <person name="Lemcke K."/>
            <person name="Mayer K.F.X."/>
            <person name="Quetier F."/>
            <person name="Salanoubat M."/>
        </authorList>
    </citation>
    <scope>NUCLEOTIDE SEQUENCE</scope>
</reference>
<protein>
    <submittedName>
        <fullName evidence="5">Uncharacterized protein F18P9_70</fullName>
    </submittedName>
</protein>
<gene>
    <name evidence="5" type="primary">F18P9_70</name>
</gene>
<evidence type="ECO:0000313" key="5">
    <source>
        <dbReference type="EMBL" id="CAB86678.1"/>
    </source>
</evidence>
<evidence type="ECO:0000259" key="4">
    <source>
        <dbReference type="Pfam" id="PF02902"/>
    </source>
</evidence>
<dbReference type="InterPro" id="IPR003653">
    <property type="entry name" value="Peptidase_C48_C"/>
</dbReference>
<feature type="compositionally biased region" description="Polar residues" evidence="3">
    <location>
        <begin position="361"/>
        <end position="370"/>
    </location>
</feature>
<feature type="compositionally biased region" description="Basic and acidic residues" evidence="3">
    <location>
        <begin position="282"/>
        <end position="295"/>
    </location>
</feature>
<reference key="1">
    <citation type="journal article" date="2000" name="Nature">
        <title>Sequence and analysis of chromosome 3 of the plant Arabidopsis thaliana.</title>
        <authorList>
            <consortium name="European Union Chromosome 3 Arabidopsis Sequencing Consortium"/>
            <consortium name="Institute for Genomic Research"/>
            <consortium name="Kazusa DNA Research Institute"/>
            <person name="Salanoubat M."/>
            <person name="Lemcke K."/>
            <person name="Rieger M."/>
            <person name="Ansorge W."/>
            <person name="Unseld M."/>
            <person name="Fartmann B."/>
            <person name="Valle G."/>
            <person name="Blocker H."/>
            <person name="Perez-Alonso M."/>
            <person name="Obermaier B."/>
            <person name="Delseny M."/>
            <person name="Boutry M."/>
            <person name="Grivell L.A."/>
            <person name="Mache R."/>
            <person name="Puigdomenech P."/>
            <person name="De Simone V."/>
            <person name="Choisne N."/>
            <person name="Artiguenave F."/>
            <person name="Robert C."/>
            <person name="Brottier P."/>
            <person name="Wincker P."/>
            <person name="Cattolico L."/>
            <person name="Weissenbach J."/>
            <person name="Saurin W."/>
            <person name="Quetier F."/>
            <person name="Schafer M."/>
            <person name="Muller-Auer S."/>
            <person name="Gabel C."/>
            <person name="Fuchs M."/>
            <person name="Benes V."/>
            <person name="Wurmbach E."/>
            <person name="Drzonek H."/>
            <person name="Erfle H."/>
            <person name="Jordan N."/>
            <person name="Bangert S."/>
            <person name="Wiedelmann R."/>
            <person name="Kranz H."/>
            <person name="Voss H."/>
            <person name="Holland R."/>
            <person name="Brandt P."/>
            <person name="Nyakatura G."/>
            <person name="Vezzi A."/>
            <person name="D'Angelo M."/>
            <person name="Pallavicini A."/>
            <person name="Toppo S."/>
            <person name="Simionati B."/>
            <person name="Conrad A."/>
            <person name="Hornischer K."/>
            <person name="Kauer G."/>
            <person name="Lohnert T.H."/>
            <person name="Nordsiek G."/>
            <person name="Reichelt J."/>
            <person name="Scharfe M."/>
            <person name="Schon O."/>
            <person name="Bargues M."/>
            <person name="Terol J."/>
            <person name="Climent J."/>
            <person name="Navarro P."/>
            <person name="Collado C."/>
            <person name="Perez-Perez A."/>
            <person name="Ottenwalder B."/>
            <person name="Duchemin D."/>
            <person name="Cooke R."/>
            <person name="Laudie M."/>
            <person name="Berger-Llauro C."/>
            <person name="Purnelle B."/>
            <person name="Masuy D."/>
            <person name="de Haan M."/>
            <person name="Maarse A.C."/>
            <person name="Alcaraz J.P."/>
            <person name="Cottet A."/>
            <person name="Casacuberta E."/>
            <person name="Monfort A."/>
            <person name="Argiriou A."/>
            <person name="flores M."/>
            <person name="Liguori R."/>
            <person name="Vitale D."/>
            <person name="Mannhaupt G."/>
            <person name="Haase D."/>
            <person name="Schoof H."/>
            <person name="Rudd S."/>
            <person name="Zaccaria P."/>
            <person name="Mewes H.W."/>
            <person name="Mayer K.F."/>
            <person name="Kaul S."/>
            <person name="Town C.D."/>
            <person name="Koo H.L."/>
            <person name="Tallon L.J."/>
            <person name="Jenkins J."/>
            <person name="Rooney T."/>
            <person name="Rizzo M."/>
            <person name="Walts A."/>
            <person name="Utterback T."/>
            <person name="Fujii C.Y."/>
            <person name="Shea T.P."/>
            <person name="Creasy T.H."/>
            <person name="Haas B."/>
            <person name="Maiti R."/>
            <person name="Wu D."/>
            <person name="Peterson J."/>
            <person name="Van Aken S."/>
            <person name="Pai G."/>
            <person name="Militscher J."/>
            <person name="Sellers P."/>
            <person name="Gill J.E."/>
            <person name="Feldblyum T.V."/>
            <person name="Preuss D."/>
            <person name="Lin X."/>
            <person name="Nierman W.C."/>
            <person name="Salzberg S.L."/>
            <person name="White O."/>
            <person name="Venter J.C."/>
            <person name="Fraser C.M."/>
            <person name="Kaneko T."/>
            <person name="Nakamura Y."/>
            <person name="Sato S."/>
            <person name="Kato T."/>
            <person name="Asamizu E."/>
            <person name="Sasamoto S."/>
            <person name="Kimura T."/>
            <person name="Idesawa K."/>
            <person name="Kawashima K."/>
            <person name="Kishida Y."/>
            <person name="Kiyokawa C."/>
            <person name="Kohara M."/>
            <person name="Matsumoto M."/>
            <person name="Matsuno A."/>
            <person name="Muraki A."/>
            <person name="Nakayama S."/>
            <person name="Nakazaki N."/>
            <person name="Shinpo S."/>
            <person name="Takeuchi C."/>
            <person name="Wada T."/>
            <person name="Watanabe A."/>
            <person name="Yamada M."/>
            <person name="Yasuda M."/>
            <person name="Tabata S."/>
        </authorList>
    </citation>
    <scope>NUCLEOTIDE SEQUENCE [LARGE SCALE GENOMIC DNA]</scope>
    <source>
        <strain>cv. Columbia</strain>
    </source>
</reference>
<reference evidence="5" key="3">
    <citation type="submission" date="2000-04" db="EMBL/GenBank/DDBJ databases">
        <authorList>
            <person name="EU Arabidopsis sequencing project"/>
        </authorList>
    </citation>
    <scope>NUCLEOTIDE SEQUENCE</scope>
</reference>
<evidence type="ECO:0000256" key="2">
    <source>
        <dbReference type="ARBA" id="ARBA00022801"/>
    </source>
</evidence>
<dbReference type="AlphaFoldDB" id="Q9M1L4"/>
<evidence type="ECO:0000256" key="3">
    <source>
        <dbReference type="SAM" id="MobiDB-lite"/>
    </source>
</evidence>
<dbReference type="GO" id="GO:0008234">
    <property type="term" value="F:cysteine-type peptidase activity"/>
    <property type="evidence" value="ECO:0007669"/>
    <property type="project" value="InterPro"/>
</dbReference>
<feature type="compositionally biased region" description="Basic residues" evidence="3">
    <location>
        <begin position="132"/>
        <end position="152"/>
    </location>
</feature>
<proteinExistence type="predicted"/>
<evidence type="ECO:0000256" key="1">
    <source>
        <dbReference type="ARBA" id="ARBA00022670"/>
    </source>
</evidence>
<feature type="region of interest" description="Disordered" evidence="3">
    <location>
        <begin position="271"/>
        <end position="384"/>
    </location>
</feature>
<keyword evidence="2" id="KW-0378">Hydrolase</keyword>
<dbReference type="EMBL" id="AL138654">
    <property type="protein sequence ID" value="CAB86678.1"/>
    <property type="molecule type" value="Genomic_DNA"/>
</dbReference>
<feature type="domain" description="Ubiquitin-like protease family profile" evidence="4">
    <location>
        <begin position="454"/>
        <end position="527"/>
    </location>
</feature>
<dbReference type="GO" id="GO:0006508">
    <property type="term" value="P:proteolysis"/>
    <property type="evidence" value="ECO:0007669"/>
    <property type="project" value="UniProtKB-KW"/>
</dbReference>
<feature type="compositionally biased region" description="Acidic residues" evidence="3">
    <location>
        <begin position="331"/>
        <end position="348"/>
    </location>
</feature>
<feature type="region of interest" description="Disordered" evidence="3">
    <location>
        <begin position="132"/>
        <end position="183"/>
    </location>
</feature>
<name>Q9M1L4_ARATH</name>
<dbReference type="Pfam" id="PF02902">
    <property type="entry name" value="Peptidase_C48"/>
    <property type="match status" value="1"/>
</dbReference>
<sequence length="649" mass="70938">MKSIKEREIEQLTTTSLAVQGLLYVLQLVVLQAAPAIQEGPVSEETGRSESDEVTVELNPIRLFRLNSTRVDPIIRPDVVLDPAQDLSWAVDEVDPRVDAMVKLASKGSKFNNDMFPGGCVPSEIVVAPKKHKRNAISKGGRGRKASKKGRLPKNLTGLVSDENGKDGPANNGKEVPAVIRKEKHVPAPRNNPLPIFDEDDDFDTLFPVRPLVCRSSRLDKDSNRDTQAPDKGFGLENYVDVIASYYKGCFPGDCSGSQAAVGQSFQGCEGPKTMGVDPEEVGNHGDAEESKDGGVESNGDGNGEDDEVNGAGNNCDVVDSAGKVLGGGNNDDDEDPKLLAEGEDEDSQRDRPLTIPESKTGVQTQNSVVANHGGRRSKRKRNISSKLDARFQFDKKTKLLVGHPSPNATASLDPKERFNCSLKKLKAISSIALVGDVTMNNKDILEFVDRKTFTNKVMDGLLKFSRHVLQTGEVDGNKLRVDVLDAKFISQLCHLYPKFCKAHVPQDFQFTTSLVDAIAGDGDFDRLQLFTDIMVLDCNIHLRIDASLKTALEPLSGMLPILFRQSALNPTMTQLLPTPYSVERSLCIQQVIDHVDAGLMTIFLIHAHIVGGMDDCLEFSPDCIETQTKKLVSAFILAPLVFPYNFRS</sequence>
<feature type="compositionally biased region" description="Basic residues" evidence="3">
    <location>
        <begin position="374"/>
        <end position="384"/>
    </location>
</feature>
<dbReference type="PIR" id="T47349">
    <property type="entry name" value="T47349"/>
</dbReference>
<keyword evidence="1" id="KW-0645">Protease</keyword>
<organism evidence="5">
    <name type="scientific">Arabidopsis thaliana</name>
    <name type="common">Mouse-ear cress</name>
    <dbReference type="NCBI Taxonomy" id="3702"/>
    <lineage>
        <taxon>Eukaryota</taxon>
        <taxon>Viridiplantae</taxon>
        <taxon>Streptophyta</taxon>
        <taxon>Embryophyta</taxon>
        <taxon>Tracheophyta</taxon>
        <taxon>Spermatophyta</taxon>
        <taxon>Magnoliopsida</taxon>
        <taxon>eudicotyledons</taxon>
        <taxon>Gunneridae</taxon>
        <taxon>Pentapetalae</taxon>
        <taxon>rosids</taxon>
        <taxon>malvids</taxon>
        <taxon>Brassicales</taxon>
        <taxon>Brassicaceae</taxon>
        <taxon>Camelineae</taxon>
        <taxon>Arabidopsis</taxon>
    </lineage>
</organism>
<accession>Q9M1L4</accession>